<evidence type="ECO:0000313" key="3">
    <source>
        <dbReference type="EMBL" id="MCP9762488.1"/>
    </source>
</evidence>
<sequence length="159" mass="17684">MPDKNIIVNAGGYEFSFAESEIAALDVLNKNAEDFSLIHQQRIIKGEVISAKGKNYKVEIDGERFQVQIKTQLDQILDTMGLNKPKVSKIKSIKAPMPGLVIEINVEEGQTVSENDKMLILEAMKMENVIKIPHEAVVKKINVVKGQAVDKGQVLIELE</sequence>
<evidence type="ECO:0000313" key="4">
    <source>
        <dbReference type="Proteomes" id="UP001204144"/>
    </source>
</evidence>
<comment type="caution">
    <text evidence="3">The sequence shown here is derived from an EMBL/GenBank/DDBJ whole genome shotgun (WGS) entry which is preliminary data.</text>
</comment>
<dbReference type="PANTHER" id="PTHR45266:SF3">
    <property type="entry name" value="OXALOACETATE DECARBOXYLASE ALPHA CHAIN"/>
    <property type="match status" value="1"/>
</dbReference>
<keyword evidence="1" id="KW-0092">Biotin</keyword>
<evidence type="ECO:0000259" key="2">
    <source>
        <dbReference type="PROSITE" id="PS50968"/>
    </source>
</evidence>
<accession>A0AAE3KRV5</accession>
<dbReference type="AlphaFoldDB" id="A0AAE3KRV5"/>
<dbReference type="Proteomes" id="UP001204144">
    <property type="component" value="Unassembled WGS sequence"/>
</dbReference>
<name>A0AAE3KRV5_9BACT</name>
<keyword evidence="4" id="KW-1185">Reference proteome</keyword>
<dbReference type="InterPro" id="IPR050709">
    <property type="entry name" value="Biotin_Carboxyl_Carrier/Decarb"/>
</dbReference>
<dbReference type="Gene3D" id="2.40.50.100">
    <property type="match status" value="1"/>
</dbReference>
<evidence type="ECO:0000256" key="1">
    <source>
        <dbReference type="ARBA" id="ARBA00023267"/>
    </source>
</evidence>
<dbReference type="PROSITE" id="PS50968">
    <property type="entry name" value="BIOTINYL_LIPOYL"/>
    <property type="match status" value="1"/>
</dbReference>
<protein>
    <submittedName>
        <fullName evidence="3">Acetyl-CoA carboxylase biotin carboxyl carrier protein subunit</fullName>
    </submittedName>
</protein>
<feature type="domain" description="Lipoyl-binding" evidence="2">
    <location>
        <begin position="90"/>
        <end position="159"/>
    </location>
</feature>
<proteinExistence type="predicted"/>
<dbReference type="SUPFAM" id="SSF51230">
    <property type="entry name" value="Single hybrid motif"/>
    <property type="match status" value="1"/>
</dbReference>
<dbReference type="InterPro" id="IPR011053">
    <property type="entry name" value="Single_hybrid_motif"/>
</dbReference>
<reference evidence="3 4" key="1">
    <citation type="submission" date="2018-11" db="EMBL/GenBank/DDBJ databases">
        <title>Novel bacteria species description.</title>
        <authorList>
            <person name="Han J.-H."/>
        </authorList>
    </citation>
    <scope>NUCLEOTIDE SEQUENCE [LARGE SCALE GENOMIC DNA]</scope>
    <source>
        <strain evidence="3 4">KCTC23259</strain>
    </source>
</reference>
<dbReference type="Pfam" id="PF00364">
    <property type="entry name" value="Biotin_lipoyl"/>
    <property type="match status" value="1"/>
</dbReference>
<dbReference type="PANTHER" id="PTHR45266">
    <property type="entry name" value="OXALOACETATE DECARBOXYLASE ALPHA CHAIN"/>
    <property type="match status" value="1"/>
</dbReference>
<dbReference type="EMBL" id="RJUF01000010">
    <property type="protein sequence ID" value="MCP9762488.1"/>
    <property type="molecule type" value="Genomic_DNA"/>
</dbReference>
<dbReference type="RefSeq" id="WP_255036257.1">
    <property type="nucleotide sequence ID" value="NZ_RJUF01000010.1"/>
</dbReference>
<dbReference type="CDD" id="cd06850">
    <property type="entry name" value="biotinyl_domain"/>
    <property type="match status" value="1"/>
</dbReference>
<gene>
    <name evidence="3" type="ORF">EGI31_05940</name>
</gene>
<dbReference type="FunFam" id="2.40.50.100:FF:000003">
    <property type="entry name" value="Acetyl-CoA carboxylase biotin carboxyl carrier protein"/>
    <property type="match status" value="1"/>
</dbReference>
<organism evidence="3 4">
    <name type="scientific">Lacihabitans soyangensis</name>
    <dbReference type="NCBI Taxonomy" id="869394"/>
    <lineage>
        <taxon>Bacteria</taxon>
        <taxon>Pseudomonadati</taxon>
        <taxon>Bacteroidota</taxon>
        <taxon>Cytophagia</taxon>
        <taxon>Cytophagales</taxon>
        <taxon>Leadbetterellaceae</taxon>
        <taxon>Lacihabitans</taxon>
    </lineage>
</organism>
<dbReference type="InterPro" id="IPR000089">
    <property type="entry name" value="Biotin_lipoyl"/>
</dbReference>